<evidence type="ECO:0000259" key="11">
    <source>
        <dbReference type="Pfam" id="PF17674"/>
    </source>
</evidence>
<dbReference type="Pfam" id="PF22706">
    <property type="entry name" value="Tex_central_region"/>
    <property type="match status" value="1"/>
</dbReference>
<evidence type="ECO:0000259" key="12">
    <source>
        <dbReference type="Pfam" id="PF22706"/>
    </source>
</evidence>
<dbReference type="SUPFAM" id="SSF55550">
    <property type="entry name" value="SH2 domain"/>
    <property type="match status" value="1"/>
</dbReference>
<evidence type="ECO:0000256" key="5">
    <source>
        <dbReference type="SAM" id="MobiDB-lite"/>
    </source>
</evidence>
<dbReference type="InterPro" id="IPR036860">
    <property type="entry name" value="SH2_dom_sf"/>
</dbReference>
<dbReference type="InterPro" id="IPR042066">
    <property type="entry name" value="Spt6_death-like"/>
</dbReference>
<feature type="region of interest" description="Disordered" evidence="5">
    <location>
        <begin position="1521"/>
        <end position="1612"/>
    </location>
</feature>
<dbReference type="InterPro" id="IPR035420">
    <property type="entry name" value="Spt6_SH2"/>
</dbReference>
<feature type="compositionally biased region" description="Basic and acidic residues" evidence="5">
    <location>
        <begin position="172"/>
        <end position="195"/>
    </location>
</feature>
<dbReference type="Pfam" id="PF14639">
    <property type="entry name" value="YqgF"/>
    <property type="match status" value="1"/>
</dbReference>
<feature type="compositionally biased region" description="Basic residues" evidence="5">
    <location>
        <begin position="120"/>
        <end position="137"/>
    </location>
</feature>
<feature type="compositionally biased region" description="Basic and acidic residues" evidence="5">
    <location>
        <begin position="1542"/>
        <end position="1612"/>
    </location>
</feature>
<feature type="domain" description="Spt6 SH2" evidence="7">
    <location>
        <begin position="1320"/>
        <end position="1511"/>
    </location>
</feature>
<dbReference type="GO" id="GO:0008023">
    <property type="term" value="C:transcription elongation factor complex"/>
    <property type="evidence" value="ECO:0007669"/>
    <property type="project" value="TreeGrafter"/>
</dbReference>
<dbReference type="InterPro" id="IPR017072">
    <property type="entry name" value="TF_Spt6"/>
</dbReference>
<evidence type="ECO:0000259" key="10">
    <source>
        <dbReference type="Pfam" id="PF14641"/>
    </source>
</evidence>
<sequence>MSSEDENLITGSPTVSDSDSGAEPSFQTDKKRTGSLSTNEKKKRLKRNNSDDEEVQTTQKSAFIEDMASESDDGASRDGEDDDDENEEDKDEYEQDGFLVDDSDNDADEDGDGKGEGRSHRVRRKRKKKERRLKRLKQKMEDLDDEDRLLLRENLGMDAGPASEDSGDDSALSDREYVERDPKASRFSKEGEKSDRKMKKNRSKTDDDAGLMSRELSYRMFGDSDDDEEEGETSTRRADHFLGNDEYESDDIDEFIVDDDEEGREGMRRRRKQTPNMSSVMQGPSVYQMDEAEELFGDMDEFLEASRAESTEGSRGSTSTATQAKSKKAILLEKYEPSVLKEHMMTEDLELIREKNLPERYQFLFGQHQFPVAEDRAEEAEWISNYVIKSLEQRGLRQQAASRGEIVSAIDSVLRFYHEEKLEPAFVQRYCKEYWKVAGLHTEHLYQILDLDIKWDKLDRKSKSFEVGIQRVIDSVGSKESQFIRDCYVKLFKSPDEKTFQDFAEYFALDAPESSGLHDRNGNAPKYRRPGRRNYYQIGLKGGLRPLAEAFTLHASVLGGILAEGDCDESLRVIPTPTDTPGSLAEQYTAKEFQTVDDVLKGARHIAAVKVAAEPNVRKCIRQLYRQGARVYTETTAKGKEDIDEFHYCHGFQYLSGMPAHEIMEAGDVWLRLHRAEKEGLLTINIGLDKPEDLLDPLEPIYLSQSNNSEDFWQDHRFQILQEALNGLMIPSFKNELKRDLLIASREDVVRRCGKGMRERLMVRPYEPADGTDPYIVSIWVDGGMDAVASIVALDQNGELIDKTRGFCKREERFVQQLTNTLYKFLQDHSRTHVVVINLAGGNKGMDMGELVDALRRQLGRDIAARYGNYDGSDYFDIVFVKDDVPRMYSRSKRAVIEFPEETEAVRAAIGLGRYLRNPQSELCAMWGHLPLDEPTRGRELLYLNMHEMQHSLVKDMLLKEYDRVFVQVVNKFGVDINLLANHKHTSFQLQFIAGLGPVKAAHVLDKVRARSYIEHRQDLLSKGYVGKVVYRNCVGFIRIRERDALKESPLNPLDDTRIHPESYYMAVKMCGDANNNATIDMYDPMQYSYAVEDTMFQSATAIRNRNASPYTRLDDNEIQDALSELDLPAYAARLELQKKGPKLLTLEFIKRELRYPYFDKRMQYEPPSKEELFFLLNGETRQTLRPGMIVPCTLINISNGMVRARLQNGILASLRSELLPDYMTDDFIRANGFPRGVIVNCKILRFQQNPHEQWEAQVGCNEDSLHDVKRSFNQHLLVPYADRERLEVDSVARISKLVNLMTVEDENGARVERQSALGPPKRKRRQIAHSAFQNISCKAAMTFLRSKAPGEAVIRPSTIGTDHLTLSWKMLEGVYRHFDIEERDKPSEARIGATLVIKEEEYENIDELLARFVEPMNELVEEVVRHKYFKTSSIETIHGDLIKQKKENPGRIPYILHVYDRFPGCFSITFVARFTPHSCHMEVKPTGLRFFGRVESSILPTLNQALQFFKMKALLAPSASSGESEPYRSSMQSNGPFPQRGFRDGYDEDVDRSRPRWEGRREEPRDDYRNDRRNDRREAGYTKYDDRRQNTSQRYRSEVPVHEERVGSRTE</sequence>
<feature type="domain" description="Transcription elongation factor Spt6 helix-hairpin-helix motif" evidence="8">
    <location>
        <begin position="939"/>
        <end position="1040"/>
    </location>
</feature>
<dbReference type="Gene3D" id="1.10.10.2740">
    <property type="entry name" value="Spt6, Death-like domain"/>
    <property type="match status" value="1"/>
</dbReference>
<feature type="compositionally biased region" description="Acidic residues" evidence="5">
    <location>
        <begin position="245"/>
        <end position="263"/>
    </location>
</feature>
<comment type="subcellular location">
    <subcellularLocation>
        <location evidence="1">Nucleus</location>
    </subcellularLocation>
</comment>
<dbReference type="Pfam" id="PF17674">
    <property type="entry name" value="HHH_9"/>
    <property type="match status" value="1"/>
</dbReference>
<dbReference type="SUPFAM" id="SSF53098">
    <property type="entry name" value="Ribonuclease H-like"/>
    <property type="match status" value="1"/>
</dbReference>
<keyword evidence="4" id="KW-0539">Nucleus</keyword>
<evidence type="ECO:0000256" key="1">
    <source>
        <dbReference type="ARBA" id="ARBA00004123"/>
    </source>
</evidence>
<dbReference type="GO" id="GO:0003677">
    <property type="term" value="F:DNA binding"/>
    <property type="evidence" value="ECO:0007669"/>
    <property type="project" value="InterPro"/>
</dbReference>
<feature type="compositionally biased region" description="Basic and acidic residues" evidence="5">
    <location>
        <begin position="233"/>
        <end position="243"/>
    </location>
</feature>
<dbReference type="GO" id="GO:0031491">
    <property type="term" value="F:nucleosome binding"/>
    <property type="evidence" value="ECO:0007669"/>
    <property type="project" value="TreeGrafter"/>
</dbReference>
<dbReference type="InterPro" id="IPR035018">
    <property type="entry name" value="Spt6_SH2_C"/>
</dbReference>
<feature type="region of interest" description="Disordered" evidence="5">
    <location>
        <begin position="1"/>
        <end position="282"/>
    </location>
</feature>
<dbReference type="InterPro" id="IPR028088">
    <property type="entry name" value="Spt6_HTH_DNA-bd_dom"/>
</dbReference>
<dbReference type="CDD" id="cd09918">
    <property type="entry name" value="SH2_Nterm_SPT6_like"/>
    <property type="match status" value="1"/>
</dbReference>
<dbReference type="Gene3D" id="3.30.420.140">
    <property type="entry name" value="YqgF/RNase H-like domain"/>
    <property type="match status" value="1"/>
</dbReference>
<evidence type="ECO:0000259" key="9">
    <source>
        <dbReference type="Pfam" id="PF14639"/>
    </source>
</evidence>
<dbReference type="HOGENOM" id="CLU_001680_4_0_1"/>
<feature type="compositionally biased region" description="Polar residues" evidence="5">
    <location>
        <begin position="8"/>
        <end position="19"/>
    </location>
</feature>
<dbReference type="CDD" id="cd09928">
    <property type="entry name" value="SH2_Cterm_SPT6_like"/>
    <property type="match status" value="1"/>
</dbReference>
<protein>
    <submittedName>
        <fullName evidence="13">Uncharacterized protein AlNc14C10G1306</fullName>
    </submittedName>
</protein>
<dbReference type="SUPFAM" id="SSF158832">
    <property type="entry name" value="Tex N-terminal region-like"/>
    <property type="match status" value="1"/>
</dbReference>
<evidence type="ECO:0000259" key="7">
    <source>
        <dbReference type="Pfam" id="PF14633"/>
    </source>
</evidence>
<gene>
    <name evidence="13" type="primary">AlNc14C10G1306</name>
    <name evidence="13" type="ORF">ALNC14_014990</name>
</gene>
<accession>F0W2S0</accession>
<dbReference type="InterPro" id="IPR012337">
    <property type="entry name" value="RNaseH-like_sf"/>
</dbReference>
<dbReference type="Gene3D" id="1.10.10.650">
    <property type="entry name" value="RuvA domain 2-like"/>
    <property type="match status" value="1"/>
</dbReference>
<dbReference type="InterPro" id="IPR023323">
    <property type="entry name" value="Tex-like_dom_sf"/>
</dbReference>
<dbReference type="InterPro" id="IPR037027">
    <property type="entry name" value="YqgF/RNaseH-like_dom_sf"/>
</dbReference>
<feature type="compositionally biased region" description="Polar residues" evidence="5">
    <location>
        <begin position="1521"/>
        <end position="1537"/>
    </location>
</feature>
<evidence type="ECO:0000259" key="6">
    <source>
        <dbReference type="Pfam" id="PF14632"/>
    </source>
</evidence>
<dbReference type="Pfam" id="PF14633">
    <property type="entry name" value="SH2_2"/>
    <property type="match status" value="1"/>
</dbReference>
<dbReference type="GO" id="GO:0140673">
    <property type="term" value="P:transcription elongation-coupled chromatin remodeling"/>
    <property type="evidence" value="ECO:0007669"/>
    <property type="project" value="InterPro"/>
</dbReference>
<dbReference type="PANTHER" id="PTHR10145:SF6">
    <property type="entry name" value="TRANSCRIPTION ELONGATION FACTOR SPT6"/>
    <property type="match status" value="1"/>
</dbReference>
<dbReference type="InterPro" id="IPR041692">
    <property type="entry name" value="HHH_9"/>
</dbReference>
<dbReference type="Pfam" id="PF14635">
    <property type="entry name" value="HHH_7"/>
    <property type="match status" value="1"/>
</dbReference>
<dbReference type="InterPro" id="IPR032706">
    <property type="entry name" value="Spt6_HHH"/>
</dbReference>
<dbReference type="InterPro" id="IPR055179">
    <property type="entry name" value="Tex-like_central_region"/>
</dbReference>
<dbReference type="InterPro" id="IPR028231">
    <property type="entry name" value="Spt6_YqgF"/>
</dbReference>
<evidence type="ECO:0000259" key="8">
    <source>
        <dbReference type="Pfam" id="PF14635"/>
    </source>
</evidence>
<feature type="domain" description="Tex-like central region" evidence="12">
    <location>
        <begin position="577"/>
        <end position="693"/>
    </location>
</feature>
<dbReference type="Gene3D" id="1.10.3500.10">
    <property type="entry name" value="Tex N-terminal region-like"/>
    <property type="match status" value="1"/>
</dbReference>
<dbReference type="Gene3D" id="1.10.150.850">
    <property type="entry name" value="Spt6, helix-hairpin-helix domain"/>
    <property type="match status" value="1"/>
</dbReference>
<feature type="domain" description="Spt6 acidic N-terminal" evidence="6">
    <location>
        <begin position="79"/>
        <end position="159"/>
    </location>
</feature>
<dbReference type="GO" id="GO:0034728">
    <property type="term" value="P:nucleosome organization"/>
    <property type="evidence" value="ECO:0007669"/>
    <property type="project" value="TreeGrafter"/>
</dbReference>
<dbReference type="Pfam" id="PF14641">
    <property type="entry name" value="HTH_44"/>
    <property type="match status" value="1"/>
</dbReference>
<feature type="domain" description="Transcription elongation factor Spt6 YqgF" evidence="9">
    <location>
        <begin position="771"/>
        <end position="925"/>
    </location>
</feature>
<dbReference type="InterPro" id="IPR023319">
    <property type="entry name" value="Tex-like_HTH_dom_sf"/>
</dbReference>
<dbReference type="InterPro" id="IPR010994">
    <property type="entry name" value="RuvA_2-like"/>
</dbReference>
<dbReference type="InterPro" id="IPR028083">
    <property type="entry name" value="Spt6_acidic_N_dom"/>
</dbReference>
<dbReference type="Pfam" id="PF14632">
    <property type="entry name" value="SPT6_acidic"/>
    <property type="match status" value="1"/>
</dbReference>
<reference evidence="13" key="1">
    <citation type="journal article" date="2011" name="PLoS Biol.">
        <title>Gene gain and loss during evolution of obligate parasitism in the white rust pathogen of Arabidopsis thaliana.</title>
        <authorList>
            <person name="Kemen E."/>
            <person name="Gardiner A."/>
            <person name="Schultz-Larsen T."/>
            <person name="Kemen A.C."/>
            <person name="Balmuth A.L."/>
            <person name="Robert-Seilaniantz A."/>
            <person name="Bailey K."/>
            <person name="Holub E."/>
            <person name="Studholme D.J."/>
            <person name="Maclean D."/>
            <person name="Jones J.D."/>
        </authorList>
    </citation>
    <scope>NUCLEOTIDE SEQUENCE</scope>
</reference>
<dbReference type="EMBL" id="FR824055">
    <property type="protein sequence ID" value="CCA15356.1"/>
    <property type="molecule type" value="Genomic_DNA"/>
</dbReference>
<organism evidence="13">
    <name type="scientific">Albugo laibachii Nc14</name>
    <dbReference type="NCBI Taxonomy" id="890382"/>
    <lineage>
        <taxon>Eukaryota</taxon>
        <taxon>Sar</taxon>
        <taxon>Stramenopiles</taxon>
        <taxon>Oomycota</taxon>
        <taxon>Peronosporomycetes</taxon>
        <taxon>Albuginales</taxon>
        <taxon>Albuginaceae</taxon>
        <taxon>Albugo</taxon>
    </lineage>
</organism>
<feature type="domain" description="HHH" evidence="11">
    <location>
        <begin position="1052"/>
        <end position="1079"/>
    </location>
</feature>
<dbReference type="FunFam" id="1.10.150.850:FF:000001">
    <property type="entry name" value="Transcription elongation factor spt6"/>
    <property type="match status" value="1"/>
</dbReference>
<evidence type="ECO:0000313" key="13">
    <source>
        <dbReference type="EMBL" id="CCA15356.1"/>
    </source>
</evidence>
<comment type="similarity">
    <text evidence="2">Belongs to the SPT6 family.</text>
</comment>
<dbReference type="Gene3D" id="3.30.505.10">
    <property type="entry name" value="SH2 domain"/>
    <property type="match status" value="2"/>
</dbReference>
<dbReference type="GO" id="GO:0042393">
    <property type="term" value="F:histone binding"/>
    <property type="evidence" value="ECO:0007669"/>
    <property type="project" value="TreeGrafter"/>
</dbReference>
<dbReference type="InterPro" id="IPR035019">
    <property type="entry name" value="Spt6_SH2_N"/>
</dbReference>
<keyword evidence="3" id="KW-0804">Transcription</keyword>
<reference evidence="13" key="2">
    <citation type="submission" date="2011-02" db="EMBL/GenBank/DDBJ databases">
        <authorList>
            <person name="MacLean D."/>
        </authorList>
    </citation>
    <scope>NUCLEOTIDE SEQUENCE</scope>
</reference>
<evidence type="ECO:0000256" key="4">
    <source>
        <dbReference type="ARBA" id="ARBA00023242"/>
    </source>
</evidence>
<dbReference type="PANTHER" id="PTHR10145">
    <property type="entry name" value="TRANSCRIPTION ELONGATION FACTOR SPT6"/>
    <property type="match status" value="1"/>
</dbReference>
<feature type="domain" description="Helix-turn-helix DNA-binding" evidence="10">
    <location>
        <begin position="374"/>
        <end position="466"/>
    </location>
</feature>
<evidence type="ECO:0000256" key="2">
    <source>
        <dbReference type="ARBA" id="ARBA00009253"/>
    </source>
</evidence>
<feature type="compositionally biased region" description="Acidic residues" evidence="5">
    <location>
        <begin position="223"/>
        <end position="232"/>
    </location>
</feature>
<feature type="compositionally biased region" description="Acidic residues" evidence="5">
    <location>
        <begin position="67"/>
        <end position="111"/>
    </location>
</feature>
<proteinExistence type="inferred from homology"/>
<dbReference type="SUPFAM" id="SSF47781">
    <property type="entry name" value="RuvA domain 2-like"/>
    <property type="match status" value="2"/>
</dbReference>
<name>F0W2S0_9STRA</name>
<evidence type="ECO:0000256" key="3">
    <source>
        <dbReference type="ARBA" id="ARBA00023163"/>
    </source>
</evidence>